<dbReference type="GO" id="GO:0005886">
    <property type="term" value="C:plasma membrane"/>
    <property type="evidence" value="ECO:0007669"/>
    <property type="project" value="TreeGrafter"/>
</dbReference>
<feature type="domain" description="Histidine kinase" evidence="12">
    <location>
        <begin position="16"/>
        <end position="220"/>
    </location>
</feature>
<proteinExistence type="predicted"/>
<keyword evidence="6" id="KW-0812">Transmembrane</keyword>
<dbReference type="SUPFAM" id="SSF55874">
    <property type="entry name" value="ATPase domain of HSP90 chaperone/DNA topoisomerase II/histidine kinase"/>
    <property type="match status" value="1"/>
</dbReference>
<dbReference type="CDD" id="cd00075">
    <property type="entry name" value="HATPase"/>
    <property type="match status" value="1"/>
</dbReference>
<sequence>ARLRQTLEAERSLTANAAHELRTPVASSLAQAQRLVAEAPDGPLRSRARGVEAELKRLARLAEKLLQLSRAEGGGVLAEAPADMGPILALVVEDFARAGQGDRLDLTLPAEALPLRIDPDAFAVLARNLIENALAHGDPTAPVTVALDRSGLRVINAGPVVDPALLPRLTTRFERGGSLAPGSGLGLAIVATIASAAGLSLRLASPAPGRSDGFEARVGF</sequence>
<keyword evidence="10" id="KW-0472">Membrane</keyword>
<feature type="non-terminal residue" evidence="13">
    <location>
        <position position="1"/>
    </location>
</feature>
<keyword evidence="5" id="KW-0808">Transferase</keyword>
<evidence type="ECO:0000256" key="2">
    <source>
        <dbReference type="ARBA" id="ARBA00004141"/>
    </source>
</evidence>
<comment type="caution">
    <text evidence="13">The sequence shown here is derived from an EMBL/GenBank/DDBJ whole genome shotgun (WGS) entry which is preliminary data.</text>
</comment>
<dbReference type="SUPFAM" id="SSF47384">
    <property type="entry name" value="Homodimeric domain of signal transducing histidine kinase"/>
    <property type="match status" value="1"/>
</dbReference>
<dbReference type="GO" id="GO:0000155">
    <property type="term" value="F:phosphorelay sensor kinase activity"/>
    <property type="evidence" value="ECO:0007669"/>
    <property type="project" value="InterPro"/>
</dbReference>
<keyword evidence="11" id="KW-0902">Two-component regulatory system</keyword>
<dbReference type="InterPro" id="IPR005467">
    <property type="entry name" value="His_kinase_dom"/>
</dbReference>
<comment type="catalytic activity">
    <reaction evidence="1">
        <text>ATP + protein L-histidine = ADP + protein N-phospho-L-histidine.</text>
        <dbReference type="EC" id="2.7.13.3"/>
    </reaction>
</comment>
<dbReference type="AlphaFoldDB" id="A0A2T4JQH9"/>
<evidence type="ECO:0000313" key="13">
    <source>
        <dbReference type="EMBL" id="PTE20175.1"/>
    </source>
</evidence>
<keyword evidence="14" id="KW-1185">Reference proteome</keyword>
<dbReference type="InterPro" id="IPR003661">
    <property type="entry name" value="HisK_dim/P_dom"/>
</dbReference>
<dbReference type="PANTHER" id="PTHR45436:SF14">
    <property type="entry name" value="SENSOR PROTEIN QSEC"/>
    <property type="match status" value="1"/>
</dbReference>
<dbReference type="InterPro" id="IPR050428">
    <property type="entry name" value="TCS_sensor_his_kinase"/>
</dbReference>
<name>A0A2T4JQH9_9RHOB</name>
<evidence type="ECO:0000256" key="8">
    <source>
        <dbReference type="ARBA" id="ARBA00022777"/>
    </source>
</evidence>
<protein>
    <recommendedName>
        <fullName evidence="3">histidine kinase</fullName>
        <ecNumber evidence="3">2.7.13.3</ecNumber>
    </recommendedName>
</protein>
<evidence type="ECO:0000256" key="6">
    <source>
        <dbReference type="ARBA" id="ARBA00022692"/>
    </source>
</evidence>
<evidence type="ECO:0000256" key="5">
    <source>
        <dbReference type="ARBA" id="ARBA00022679"/>
    </source>
</evidence>
<dbReference type="InterPro" id="IPR036097">
    <property type="entry name" value="HisK_dim/P_sf"/>
</dbReference>
<keyword evidence="10" id="KW-1133">Transmembrane helix</keyword>
<dbReference type="InterPro" id="IPR036890">
    <property type="entry name" value="HATPase_C_sf"/>
</dbReference>
<dbReference type="GO" id="GO:0005524">
    <property type="term" value="F:ATP binding"/>
    <property type="evidence" value="ECO:0007669"/>
    <property type="project" value="UniProtKB-KW"/>
</dbReference>
<accession>A0A2T4JQH9</accession>
<dbReference type="EC" id="2.7.13.3" evidence="3"/>
<dbReference type="InterPro" id="IPR003594">
    <property type="entry name" value="HATPase_dom"/>
</dbReference>
<evidence type="ECO:0000256" key="4">
    <source>
        <dbReference type="ARBA" id="ARBA00022553"/>
    </source>
</evidence>
<evidence type="ECO:0000256" key="10">
    <source>
        <dbReference type="ARBA" id="ARBA00022989"/>
    </source>
</evidence>
<reference evidence="13 14" key="1">
    <citation type="submission" date="2018-03" db="EMBL/GenBank/DDBJ databases">
        <title>Cereibacter changlensis.</title>
        <authorList>
            <person name="Meyer T.E."/>
            <person name="Miller S."/>
            <person name="Lodha T."/>
            <person name="Gandham S."/>
            <person name="Chintalapati S."/>
            <person name="Chintalapati V.R."/>
        </authorList>
    </citation>
    <scope>NUCLEOTIDE SEQUENCE [LARGE SCALE GENOMIC DNA]</scope>
    <source>
        <strain evidence="13 14">JA139</strain>
    </source>
</reference>
<comment type="subcellular location">
    <subcellularLocation>
        <location evidence="2">Membrane</location>
        <topology evidence="2">Multi-pass membrane protein</topology>
    </subcellularLocation>
</comment>
<evidence type="ECO:0000256" key="9">
    <source>
        <dbReference type="ARBA" id="ARBA00022840"/>
    </source>
</evidence>
<evidence type="ECO:0000256" key="1">
    <source>
        <dbReference type="ARBA" id="ARBA00000085"/>
    </source>
</evidence>
<keyword evidence="8 13" id="KW-0418">Kinase</keyword>
<dbReference type="EMBL" id="PZKG01000128">
    <property type="protein sequence ID" value="PTE20175.1"/>
    <property type="molecule type" value="Genomic_DNA"/>
</dbReference>
<organism evidence="13 14">
    <name type="scientific">Cereibacter changlensis JA139</name>
    <dbReference type="NCBI Taxonomy" id="1188249"/>
    <lineage>
        <taxon>Bacteria</taxon>
        <taxon>Pseudomonadati</taxon>
        <taxon>Pseudomonadota</taxon>
        <taxon>Alphaproteobacteria</taxon>
        <taxon>Rhodobacterales</taxon>
        <taxon>Paracoccaceae</taxon>
        <taxon>Cereibacter</taxon>
    </lineage>
</organism>
<gene>
    <name evidence="13" type="ORF">C5F48_18870</name>
</gene>
<dbReference type="RefSeq" id="WP_258186533.1">
    <property type="nucleotide sequence ID" value="NZ_PZKG01000128.1"/>
</dbReference>
<dbReference type="Pfam" id="PF00512">
    <property type="entry name" value="HisKA"/>
    <property type="match status" value="1"/>
</dbReference>
<evidence type="ECO:0000256" key="3">
    <source>
        <dbReference type="ARBA" id="ARBA00012438"/>
    </source>
</evidence>
<keyword evidence="7" id="KW-0547">Nucleotide-binding</keyword>
<evidence type="ECO:0000256" key="7">
    <source>
        <dbReference type="ARBA" id="ARBA00022741"/>
    </source>
</evidence>
<dbReference type="Gene3D" id="1.10.287.130">
    <property type="match status" value="1"/>
</dbReference>
<dbReference type="SMART" id="SM00387">
    <property type="entry name" value="HATPase_c"/>
    <property type="match status" value="1"/>
</dbReference>
<dbReference type="PROSITE" id="PS50109">
    <property type="entry name" value="HIS_KIN"/>
    <property type="match status" value="1"/>
</dbReference>
<evidence type="ECO:0000256" key="11">
    <source>
        <dbReference type="ARBA" id="ARBA00023012"/>
    </source>
</evidence>
<dbReference type="Proteomes" id="UP000241010">
    <property type="component" value="Unassembled WGS sequence"/>
</dbReference>
<evidence type="ECO:0000259" key="12">
    <source>
        <dbReference type="PROSITE" id="PS50109"/>
    </source>
</evidence>
<evidence type="ECO:0000313" key="14">
    <source>
        <dbReference type="Proteomes" id="UP000241010"/>
    </source>
</evidence>
<dbReference type="CDD" id="cd00082">
    <property type="entry name" value="HisKA"/>
    <property type="match status" value="1"/>
</dbReference>
<dbReference type="Pfam" id="PF02518">
    <property type="entry name" value="HATPase_c"/>
    <property type="match status" value="1"/>
</dbReference>
<keyword evidence="4" id="KW-0597">Phosphoprotein</keyword>
<dbReference type="Gene3D" id="3.30.565.10">
    <property type="entry name" value="Histidine kinase-like ATPase, C-terminal domain"/>
    <property type="match status" value="1"/>
</dbReference>
<dbReference type="PANTHER" id="PTHR45436">
    <property type="entry name" value="SENSOR HISTIDINE KINASE YKOH"/>
    <property type="match status" value="1"/>
</dbReference>
<dbReference type="SMART" id="SM00388">
    <property type="entry name" value="HisKA"/>
    <property type="match status" value="1"/>
</dbReference>
<keyword evidence="9" id="KW-0067">ATP-binding</keyword>